<gene>
    <name evidence="1" type="ORF">D8M03_02865</name>
</gene>
<organism evidence="1 2">
    <name type="scientific">Ureibacillus endophyticus</name>
    <dbReference type="NCBI Taxonomy" id="1978490"/>
    <lineage>
        <taxon>Bacteria</taxon>
        <taxon>Bacillati</taxon>
        <taxon>Bacillota</taxon>
        <taxon>Bacilli</taxon>
        <taxon>Bacillales</taxon>
        <taxon>Caryophanaceae</taxon>
        <taxon>Ureibacillus</taxon>
    </lineage>
</organism>
<reference evidence="1 2" key="1">
    <citation type="journal article" date="2016" name="Antonie Van Leeuwenhoek">
        <title>Lysinibacillus endophyticus sp. nov., an indole-3-acetic acid producing endophytic bacterium isolated from corn root (Zea mays cv. Xinken-5).</title>
        <authorList>
            <person name="Yu J."/>
            <person name="Guan X."/>
            <person name="Liu C."/>
            <person name="Xiang W."/>
            <person name="Yu Z."/>
            <person name="Liu X."/>
            <person name="Wang G."/>
        </authorList>
    </citation>
    <scope>NUCLEOTIDE SEQUENCE [LARGE SCALE GENOMIC DNA]</scope>
    <source>
        <strain evidence="1 2">DSM 100506</strain>
    </source>
</reference>
<name>A0A494Z9Q5_9BACL</name>
<evidence type="ECO:0000313" key="1">
    <source>
        <dbReference type="EMBL" id="RKQ19319.1"/>
    </source>
</evidence>
<dbReference type="RefSeq" id="WP_121213168.1">
    <property type="nucleotide sequence ID" value="NZ_RBZN01000004.1"/>
</dbReference>
<sequence length="74" mass="8680">MIKNRLFKSYNPSDFDTEHYEGMFILPQAKGSPVIIQRSKNADPPHWCIVHGYSSSVYYSYKEVIDYCTKQGWL</sequence>
<evidence type="ECO:0000313" key="2">
    <source>
        <dbReference type="Proteomes" id="UP000272238"/>
    </source>
</evidence>
<keyword evidence="2" id="KW-1185">Reference proteome</keyword>
<dbReference type="EMBL" id="RBZN01000004">
    <property type="protein sequence ID" value="RKQ19319.1"/>
    <property type="molecule type" value="Genomic_DNA"/>
</dbReference>
<comment type="caution">
    <text evidence="1">The sequence shown here is derived from an EMBL/GenBank/DDBJ whole genome shotgun (WGS) entry which is preliminary data.</text>
</comment>
<dbReference type="OrthoDB" id="9875458at2"/>
<dbReference type="AlphaFoldDB" id="A0A494Z9Q5"/>
<accession>A0A494Z9Q5</accession>
<dbReference type="Proteomes" id="UP000272238">
    <property type="component" value="Unassembled WGS sequence"/>
</dbReference>
<protein>
    <submittedName>
        <fullName evidence="1">Uncharacterized protein</fullName>
    </submittedName>
</protein>
<proteinExistence type="predicted"/>